<dbReference type="KEGG" id="sazo:D1868_05700"/>
<sequence length="255" mass="28167">MRRRFVIVFTIFLIIVSISVFFDVYKLPKEEPLQPPSYQYPLGTYIDGSNMINLNAIAIVDTLMFGGLVGVGEVTLALAYGIMAGVYGGVVRSVMVRFIDALNSLPRLPLLLSIALFYGVPTGNSLKANFFLTVLIVMLTGWNIYARQITELVYTSSVGKSTRRILGKVDIKLVFRSVKRQGLNLLVPSCIDGIATYTGMGVIGGVGDPNYPTLTTLLNIASHLLYDWWLFLVPAVFRGIVLVLLLILADEIRRL</sequence>
<proteinExistence type="predicted"/>
<gene>
    <name evidence="2" type="ORF">D1868_05700</name>
</gene>
<feature type="transmembrane region" description="Helical" evidence="1">
    <location>
        <begin position="63"/>
        <end position="90"/>
    </location>
</feature>
<dbReference type="PANTHER" id="PTHR43839:SF3">
    <property type="entry name" value="OLIGOPEPTIDE ABC TRANSPORTER, PERMEASE PROTEIN"/>
    <property type="match status" value="1"/>
</dbReference>
<feature type="transmembrane region" description="Helical" evidence="1">
    <location>
        <begin position="226"/>
        <end position="249"/>
    </location>
</feature>
<dbReference type="AlphaFoldDB" id="A0A650CNW6"/>
<dbReference type="OrthoDB" id="41628at2157"/>
<dbReference type="RefSeq" id="WP_156006393.1">
    <property type="nucleotide sequence ID" value="NZ_CP045483.1"/>
</dbReference>
<feature type="transmembrane region" description="Helical" evidence="1">
    <location>
        <begin position="5"/>
        <end position="25"/>
    </location>
</feature>
<dbReference type="PANTHER" id="PTHR43839">
    <property type="entry name" value="OPPC IN A BINDING PROTEIN-DEPENDENT TRANSPORT SYSTEM"/>
    <property type="match status" value="1"/>
</dbReference>
<name>A0A650CNW6_9CREN</name>
<feature type="transmembrane region" description="Helical" evidence="1">
    <location>
        <begin position="185"/>
        <end position="206"/>
    </location>
</feature>
<accession>A0A650CNW6</accession>
<reference evidence="2 3" key="1">
    <citation type="submission" date="2019-10" db="EMBL/GenBank/DDBJ databases">
        <title>Genome Sequences from Six Type Strain Members of the Archaeal Family Sulfolobaceae: Acidianus ambivalens, Acidianus infernus, Metallosphaera prunae, Stygiolobus azoricus, Sulfolobus metallicus, and Sulfurisphaera ohwakuensis.</title>
        <authorList>
            <person name="Counts J.A."/>
            <person name="Kelly R.M."/>
        </authorList>
    </citation>
    <scope>NUCLEOTIDE SEQUENCE [LARGE SCALE GENOMIC DNA]</scope>
    <source>
        <strain evidence="2 3">FC6</strain>
    </source>
</reference>
<organism evidence="2 3">
    <name type="scientific">Stygiolobus azoricus</name>
    <dbReference type="NCBI Taxonomy" id="41675"/>
    <lineage>
        <taxon>Archaea</taxon>
        <taxon>Thermoproteota</taxon>
        <taxon>Thermoprotei</taxon>
        <taxon>Sulfolobales</taxon>
        <taxon>Sulfolobaceae</taxon>
        <taxon>Stygiolobus</taxon>
    </lineage>
</organism>
<keyword evidence="1" id="KW-0812">Transmembrane</keyword>
<feature type="transmembrane region" description="Helical" evidence="1">
    <location>
        <begin position="126"/>
        <end position="145"/>
    </location>
</feature>
<evidence type="ECO:0000313" key="2">
    <source>
        <dbReference type="EMBL" id="QGR19530.1"/>
    </source>
</evidence>
<feature type="transmembrane region" description="Helical" evidence="1">
    <location>
        <begin position="102"/>
        <end position="120"/>
    </location>
</feature>
<protein>
    <submittedName>
        <fullName evidence="2">Peptide ABC transporter permease</fullName>
    </submittedName>
</protein>
<evidence type="ECO:0000313" key="3">
    <source>
        <dbReference type="Proteomes" id="UP000423396"/>
    </source>
</evidence>
<dbReference type="GeneID" id="42798544"/>
<keyword evidence="1" id="KW-1133">Transmembrane helix</keyword>
<dbReference type="Proteomes" id="UP000423396">
    <property type="component" value="Chromosome"/>
</dbReference>
<dbReference type="EMBL" id="CP045483">
    <property type="protein sequence ID" value="QGR19530.1"/>
    <property type="molecule type" value="Genomic_DNA"/>
</dbReference>
<keyword evidence="3" id="KW-1185">Reference proteome</keyword>
<evidence type="ECO:0000256" key="1">
    <source>
        <dbReference type="SAM" id="Phobius"/>
    </source>
</evidence>
<keyword evidence="1" id="KW-0472">Membrane</keyword>